<reference evidence="3 4" key="1">
    <citation type="submission" date="2017-07" db="EMBL/GenBank/DDBJ databases">
        <title>Leptospira spp. isolated from tropical soils.</title>
        <authorList>
            <person name="Thibeaux R."/>
            <person name="Iraola G."/>
            <person name="Ferres I."/>
            <person name="Bierque E."/>
            <person name="Girault D."/>
            <person name="Soupe-Gilbert M.-E."/>
            <person name="Picardeau M."/>
            <person name="Goarant C."/>
        </authorList>
    </citation>
    <scope>NUCLEOTIDE SEQUENCE [LARGE SCALE GENOMIC DNA]</scope>
    <source>
        <strain evidence="3 4">FH2-C-A2</strain>
    </source>
</reference>
<evidence type="ECO:0000313" key="5">
    <source>
        <dbReference type="Proteomes" id="UP001580391"/>
    </source>
</evidence>
<keyword evidence="5" id="KW-1185">Reference proteome</keyword>
<sequence>MAKLTIQNKQGIVRFENQLIDGYEKVFDEISEQASKAHIQNLTLDLTPTKKITSSGVAKLLTLRNLLDHFGVKLEVINLQPNLLDVLRKFKVDAMLRIRT</sequence>
<dbReference type="SUPFAM" id="SSF52091">
    <property type="entry name" value="SpoIIaa-like"/>
    <property type="match status" value="1"/>
</dbReference>
<dbReference type="EMBL" id="JBHILJ010000002">
    <property type="protein sequence ID" value="MFB5735918.1"/>
    <property type="molecule type" value="Genomic_DNA"/>
</dbReference>
<organism evidence="3 4">
    <name type="scientific">Leptospira wolffii</name>
    <dbReference type="NCBI Taxonomy" id="409998"/>
    <lineage>
        <taxon>Bacteria</taxon>
        <taxon>Pseudomonadati</taxon>
        <taxon>Spirochaetota</taxon>
        <taxon>Spirochaetia</taxon>
        <taxon>Leptospirales</taxon>
        <taxon>Leptospiraceae</taxon>
        <taxon>Leptospira</taxon>
    </lineage>
</organism>
<reference evidence="2 5" key="2">
    <citation type="submission" date="2024-09" db="EMBL/GenBank/DDBJ databases">
        <title>Taxonomic and Genotyping Characterization of Leptospira Strains isolated from Multiple Sources in Colombia highlights the importance of intermediate species.</title>
        <authorList>
            <person name="Torres Higuera L."/>
            <person name="Rojas Tapias D."/>
            <person name="Jimenez Velasquez S."/>
            <person name="Renjifo Ibanez C."/>
        </authorList>
    </citation>
    <scope>NUCLEOTIDE SEQUENCE [LARGE SCALE GENOMIC DNA]</scope>
    <source>
        <strain evidence="2 5">Lep080</strain>
    </source>
</reference>
<evidence type="ECO:0000259" key="1">
    <source>
        <dbReference type="PROSITE" id="PS50801"/>
    </source>
</evidence>
<dbReference type="PROSITE" id="PS50801">
    <property type="entry name" value="STAS"/>
    <property type="match status" value="1"/>
</dbReference>
<evidence type="ECO:0000313" key="2">
    <source>
        <dbReference type="EMBL" id="MFB5735918.1"/>
    </source>
</evidence>
<dbReference type="InterPro" id="IPR002645">
    <property type="entry name" value="STAS_dom"/>
</dbReference>
<dbReference type="Gene3D" id="3.30.750.24">
    <property type="entry name" value="STAS domain"/>
    <property type="match status" value="1"/>
</dbReference>
<name>A0A2M9ZDI8_9LEPT</name>
<dbReference type="Pfam" id="PF01740">
    <property type="entry name" value="STAS"/>
    <property type="match status" value="1"/>
</dbReference>
<dbReference type="Proteomes" id="UP000231912">
    <property type="component" value="Unassembled WGS sequence"/>
</dbReference>
<gene>
    <name evidence="2" type="ORF">ACE5IX_05325</name>
    <name evidence="3" type="ORF">CH371_09170</name>
</gene>
<feature type="domain" description="STAS" evidence="1">
    <location>
        <begin position="24"/>
        <end position="100"/>
    </location>
</feature>
<dbReference type="RefSeq" id="WP_016543796.1">
    <property type="nucleotide sequence ID" value="NZ_JBHILI010000002.1"/>
</dbReference>
<protein>
    <submittedName>
        <fullName evidence="3">STAS domain-containing protein</fullName>
    </submittedName>
</protein>
<proteinExistence type="predicted"/>
<dbReference type="AlphaFoldDB" id="A0A2M9ZDI8"/>
<dbReference type="EMBL" id="NPDT01000002">
    <property type="protein sequence ID" value="PJZ66422.1"/>
    <property type="molecule type" value="Genomic_DNA"/>
</dbReference>
<accession>A0A2M9ZDI8</accession>
<dbReference type="Proteomes" id="UP001580391">
    <property type="component" value="Unassembled WGS sequence"/>
</dbReference>
<evidence type="ECO:0000313" key="3">
    <source>
        <dbReference type="EMBL" id="PJZ66422.1"/>
    </source>
</evidence>
<evidence type="ECO:0000313" key="4">
    <source>
        <dbReference type="Proteomes" id="UP000231912"/>
    </source>
</evidence>
<dbReference type="InterPro" id="IPR036513">
    <property type="entry name" value="STAS_dom_sf"/>
</dbReference>
<comment type="caution">
    <text evidence="3">The sequence shown here is derived from an EMBL/GenBank/DDBJ whole genome shotgun (WGS) entry which is preliminary data.</text>
</comment>